<dbReference type="PANTHER" id="PTHR38762">
    <property type="entry name" value="CRYPTIC OUTER MEMBRANE PORIN BGLH-RELATED"/>
    <property type="match status" value="1"/>
</dbReference>
<comment type="subcellular location">
    <subcellularLocation>
        <location evidence="1">Cell outer membrane</location>
        <topology evidence="1">Multi-pass membrane protein</topology>
    </subcellularLocation>
</comment>
<dbReference type="Proteomes" id="UP000075320">
    <property type="component" value="Unassembled WGS sequence"/>
</dbReference>
<proteinExistence type="inferred from homology"/>
<name>A0A150WPW6_BDEBC</name>
<evidence type="ECO:0000256" key="6">
    <source>
        <dbReference type="ARBA" id="ARBA00023065"/>
    </source>
</evidence>
<dbReference type="Pfam" id="PF02264">
    <property type="entry name" value="LamB"/>
    <property type="match status" value="1"/>
</dbReference>
<dbReference type="OrthoDB" id="106611at2"/>
<keyword evidence="11" id="KW-1185">Reference proteome</keyword>
<keyword evidence="6" id="KW-0406">Ion transport</keyword>
<dbReference type="GO" id="GO:0009279">
    <property type="term" value="C:cell outer membrane"/>
    <property type="evidence" value="ECO:0007669"/>
    <property type="project" value="UniProtKB-SubCell"/>
</dbReference>
<dbReference type="AlphaFoldDB" id="A0A150WPW6"/>
<keyword evidence="3" id="KW-0813">Transport</keyword>
<comment type="caution">
    <text evidence="10">The sequence shown here is derived from an EMBL/GenBank/DDBJ whole genome shotgun (WGS) entry which is preliminary data.</text>
</comment>
<organism evidence="10 11">
    <name type="scientific">Bdellovibrio bacteriovorus</name>
    <dbReference type="NCBI Taxonomy" id="959"/>
    <lineage>
        <taxon>Bacteria</taxon>
        <taxon>Pseudomonadati</taxon>
        <taxon>Bdellovibrionota</taxon>
        <taxon>Bdellovibrionia</taxon>
        <taxon>Bdellovibrionales</taxon>
        <taxon>Pseudobdellovibrionaceae</taxon>
        <taxon>Bdellovibrio</taxon>
    </lineage>
</organism>
<dbReference type="GO" id="GO:0015144">
    <property type="term" value="F:carbohydrate transmembrane transporter activity"/>
    <property type="evidence" value="ECO:0007669"/>
    <property type="project" value="TreeGrafter"/>
</dbReference>
<evidence type="ECO:0000256" key="4">
    <source>
        <dbReference type="ARBA" id="ARBA00022452"/>
    </source>
</evidence>
<evidence type="ECO:0000313" key="10">
    <source>
        <dbReference type="EMBL" id="KYG66406.1"/>
    </source>
</evidence>
<evidence type="ECO:0000313" key="11">
    <source>
        <dbReference type="Proteomes" id="UP000075320"/>
    </source>
</evidence>
<keyword evidence="4" id="KW-1134">Transmembrane beta strand</keyword>
<dbReference type="InterPro" id="IPR003192">
    <property type="entry name" value="Porin_LamB"/>
</dbReference>
<protein>
    <submittedName>
        <fullName evidence="10">Maltoporin</fullName>
    </submittedName>
</protein>
<evidence type="ECO:0000256" key="2">
    <source>
        <dbReference type="ARBA" id="ARBA00007055"/>
    </source>
</evidence>
<evidence type="ECO:0000256" key="5">
    <source>
        <dbReference type="ARBA" id="ARBA00022692"/>
    </source>
</evidence>
<gene>
    <name evidence="10" type="ORF">AZI86_04970</name>
</gene>
<dbReference type="GO" id="GO:0006811">
    <property type="term" value="P:monoatomic ion transport"/>
    <property type="evidence" value="ECO:0007669"/>
    <property type="project" value="UniProtKB-KW"/>
</dbReference>
<accession>A0A150WPW6</accession>
<dbReference type="InterPro" id="IPR050286">
    <property type="entry name" value="G_neg_Bact_CarbUptk_Porin"/>
</dbReference>
<keyword evidence="8" id="KW-0472">Membrane</keyword>
<comment type="similarity">
    <text evidence="2">Belongs to the porin LamB (TC 1.B.3) family.</text>
</comment>
<keyword evidence="7" id="KW-0626">Porin</keyword>
<evidence type="ECO:0000256" key="1">
    <source>
        <dbReference type="ARBA" id="ARBA00004571"/>
    </source>
</evidence>
<evidence type="ECO:0000256" key="9">
    <source>
        <dbReference type="ARBA" id="ARBA00023237"/>
    </source>
</evidence>
<keyword evidence="5" id="KW-0812">Transmembrane</keyword>
<dbReference type="SUPFAM" id="SSF56935">
    <property type="entry name" value="Porins"/>
    <property type="match status" value="1"/>
</dbReference>
<dbReference type="Gene3D" id="2.40.170.10">
    <property type="entry name" value="Porin, LamB type"/>
    <property type="match status" value="1"/>
</dbReference>
<evidence type="ECO:0000256" key="3">
    <source>
        <dbReference type="ARBA" id="ARBA00022448"/>
    </source>
</evidence>
<dbReference type="PANTHER" id="PTHR38762:SF1">
    <property type="entry name" value="CRYPTIC OUTER MEMBRANE PORIN BGLH-RELATED"/>
    <property type="match status" value="1"/>
</dbReference>
<dbReference type="GO" id="GO:0015288">
    <property type="term" value="F:porin activity"/>
    <property type="evidence" value="ECO:0007669"/>
    <property type="project" value="UniProtKB-KW"/>
</dbReference>
<dbReference type="InterPro" id="IPR036998">
    <property type="entry name" value="Porin_LamB_sf"/>
</dbReference>
<dbReference type="EMBL" id="LUKE01000001">
    <property type="protein sequence ID" value="KYG66406.1"/>
    <property type="molecule type" value="Genomic_DNA"/>
</dbReference>
<reference evidence="10 11" key="1">
    <citation type="submission" date="2016-03" db="EMBL/GenBank/DDBJ databases">
        <authorList>
            <person name="Ploux O."/>
        </authorList>
    </citation>
    <scope>NUCLEOTIDE SEQUENCE [LARGE SCALE GENOMIC DNA]</scope>
    <source>
        <strain evidence="10 11">R0</strain>
    </source>
</reference>
<dbReference type="GO" id="GO:0015774">
    <property type="term" value="P:polysaccharide transport"/>
    <property type="evidence" value="ECO:0007669"/>
    <property type="project" value="TreeGrafter"/>
</dbReference>
<evidence type="ECO:0000256" key="8">
    <source>
        <dbReference type="ARBA" id="ARBA00023136"/>
    </source>
</evidence>
<evidence type="ECO:0000256" key="7">
    <source>
        <dbReference type="ARBA" id="ARBA00023114"/>
    </source>
</evidence>
<keyword evidence="9" id="KW-0998">Cell outer membrane</keyword>
<dbReference type="GO" id="GO:0046930">
    <property type="term" value="C:pore complex"/>
    <property type="evidence" value="ECO:0007669"/>
    <property type="project" value="UniProtKB-KW"/>
</dbReference>
<sequence length="440" mass="48917">MGKPSVFQGDRMKRIMGILIISWFASTSFALEADFTGYLRGGTGVNFEGGKQQCFYNSGIPANFLRLGNECDFYSEIAMVFHHKKPDVADPVYFKTNTRLVMQGKGTRQWEPAANRNIAQLEAFVSAGGFSEVPGEFWVGKRFYRDVDVYIFDWYYYADMSGVGAGWDQIPIGTGKLAIAHLIQSDDKVTASGDYVETSTGAPVLQALDLRWKEIPVSENQQLNFWGVYAFAEGSTEGTTVYVPTNGYSLSARLSGKVGTGFNNFTLMYGQGAMSGLNIYGSVRVPENDTSQNRAWTARVVEDYHHDISNKWAVILSAAANTSDNGKDADSKTNWYEVGVRPIYEISDRFQLVFEGGFSRINSESEKTGTEYIGDRDLSRVSIAPQISFSKSIWGRPVMRAYLAHSMWSDSNKSNMAPATSVFANKNAGTNFGYQFEAWF</sequence>